<dbReference type="SUPFAM" id="SSF52402">
    <property type="entry name" value="Adenine nucleotide alpha hydrolases-like"/>
    <property type="match status" value="1"/>
</dbReference>
<feature type="binding site" evidence="2">
    <location>
        <position position="264"/>
    </location>
    <ligand>
        <name>Zn(2+)</name>
        <dbReference type="ChEBI" id="CHEBI:29105"/>
        <label>2</label>
    </ligand>
</feature>
<feature type="binding site" evidence="2">
    <location>
        <position position="4"/>
    </location>
    <ligand>
        <name>Zn(2+)</name>
        <dbReference type="ChEBI" id="CHEBI:29105"/>
        <label>1</label>
    </ligand>
</feature>
<dbReference type="GO" id="GO:0002144">
    <property type="term" value="C:cytosolic tRNA wobble base thiouridylase complex"/>
    <property type="evidence" value="ECO:0007669"/>
    <property type="project" value="TreeGrafter"/>
</dbReference>
<dbReference type="AlphaFoldDB" id="A0A832RZ36"/>
<dbReference type="InterPro" id="IPR054306">
    <property type="entry name" value="TtuA-like_LIM_N"/>
</dbReference>
<dbReference type="Pfam" id="PF01171">
    <property type="entry name" value="ATP_bind_3"/>
    <property type="match status" value="1"/>
</dbReference>
<dbReference type="GO" id="GO:0046872">
    <property type="term" value="F:metal ion binding"/>
    <property type="evidence" value="ECO:0007669"/>
    <property type="project" value="UniProtKB-KW"/>
</dbReference>
<dbReference type="GO" id="GO:0016787">
    <property type="term" value="F:hydrolase activity"/>
    <property type="evidence" value="ECO:0007669"/>
    <property type="project" value="UniProtKB-KW"/>
</dbReference>
<sequence length="285" mass="32843">MSVCKKCGKRAIAHLKHYRTALCENCYPEFYLRLLSRSIKKHHILKRDERILLAASGGKDSSAMADSLKKLGYDFELYYIDLGIGTYSKKSEEIVKNLAKCIDVPLNIERLKDHGFEISKIKRKPCSACGTAKRYLMNRFARLNNFHVVATGHTAEDIVSFYLKNLSGGQKAWVEKLKPRNESFDKKVVVKAKPLFEISERENMLYVLTENIPFNAEKCPFAPNSKWKEIIYDIENKKPGFTKNFVRGLIKEEEKLKINYCMECGEVSSSEICAFCRLKKRYGHC</sequence>
<dbReference type="Proteomes" id="UP000600363">
    <property type="component" value="Unassembled WGS sequence"/>
</dbReference>
<dbReference type="PROSITE" id="PS50206">
    <property type="entry name" value="RHODANESE_3"/>
    <property type="match status" value="1"/>
</dbReference>
<name>A0A832RZ36_9EURY</name>
<dbReference type="PANTHER" id="PTHR11807:SF27">
    <property type="entry name" value="TRNA-5-METHYLURIDINE(54) 2-SULFURTRANSFERASE"/>
    <property type="match status" value="1"/>
</dbReference>
<dbReference type="PIRSF" id="PIRSF004976">
    <property type="entry name" value="ATPase_YdaO"/>
    <property type="match status" value="1"/>
</dbReference>
<feature type="binding site" evidence="2">
    <location>
        <position position="7"/>
    </location>
    <ligand>
        <name>Zn(2+)</name>
        <dbReference type="ChEBI" id="CHEBI:29105"/>
        <label>1</label>
    </ligand>
</feature>
<feature type="binding site" evidence="3">
    <location>
        <begin position="54"/>
        <end position="56"/>
    </location>
    <ligand>
        <name>ATP</name>
        <dbReference type="ChEBI" id="CHEBI:30616"/>
    </ligand>
</feature>
<keyword evidence="3" id="KW-0067">ATP-binding</keyword>
<dbReference type="GO" id="GO:0005524">
    <property type="term" value="F:ATP binding"/>
    <property type="evidence" value="ECO:0007669"/>
    <property type="project" value="UniProtKB-KW"/>
</dbReference>
<feature type="binding site" evidence="2">
    <location>
        <position position="23"/>
    </location>
    <ligand>
        <name>Zn(2+)</name>
        <dbReference type="ChEBI" id="CHEBI:29105"/>
        <label>1</label>
    </ligand>
</feature>
<evidence type="ECO:0000256" key="1">
    <source>
        <dbReference type="ARBA" id="ARBA00022679"/>
    </source>
</evidence>
<evidence type="ECO:0000256" key="3">
    <source>
        <dbReference type="PIRSR" id="PIRSR004976-51"/>
    </source>
</evidence>
<dbReference type="Gene3D" id="3.40.50.620">
    <property type="entry name" value="HUPs"/>
    <property type="match status" value="1"/>
</dbReference>
<feature type="binding site" evidence="2">
    <location>
        <position position="273"/>
    </location>
    <ligand>
        <name>Zn(2+)</name>
        <dbReference type="ChEBI" id="CHEBI:29105"/>
        <label>2</label>
    </ligand>
</feature>
<reference evidence="5" key="1">
    <citation type="journal article" date="2020" name="bioRxiv">
        <title>A rank-normalized archaeal taxonomy based on genome phylogeny resolves widespread incomplete and uneven classifications.</title>
        <authorList>
            <person name="Rinke C."/>
            <person name="Chuvochina M."/>
            <person name="Mussig A.J."/>
            <person name="Chaumeil P.-A."/>
            <person name="Waite D.W."/>
            <person name="Whitman W.B."/>
            <person name="Parks D.H."/>
            <person name="Hugenholtz P."/>
        </authorList>
    </citation>
    <scope>NUCLEOTIDE SEQUENCE</scope>
    <source>
        <strain evidence="5">UBA12518</strain>
    </source>
</reference>
<organism evidence="5 6">
    <name type="scientific">Methermicoccus shengliensis</name>
    <dbReference type="NCBI Taxonomy" id="660064"/>
    <lineage>
        <taxon>Archaea</taxon>
        <taxon>Methanobacteriati</taxon>
        <taxon>Methanobacteriota</taxon>
        <taxon>Stenosarchaea group</taxon>
        <taxon>Methanomicrobia</taxon>
        <taxon>Methanosarcinales</taxon>
        <taxon>Methermicoccaceae</taxon>
        <taxon>Methermicoccus</taxon>
    </lineage>
</organism>
<dbReference type="EMBL" id="DUIH01000023">
    <property type="protein sequence ID" value="HIH70394.1"/>
    <property type="molecule type" value="Genomic_DNA"/>
</dbReference>
<feature type="binding site" evidence="3">
    <location>
        <position position="152"/>
    </location>
    <ligand>
        <name>ATP</name>
        <dbReference type="ChEBI" id="CHEBI:30616"/>
    </ligand>
</feature>
<keyword evidence="2" id="KW-0479">Metal-binding</keyword>
<keyword evidence="2" id="KW-0862">Zinc</keyword>
<evidence type="ECO:0000313" key="6">
    <source>
        <dbReference type="Proteomes" id="UP000600363"/>
    </source>
</evidence>
<feature type="domain" description="Rhodanese" evidence="4">
    <location>
        <begin position="51"/>
        <end position="96"/>
    </location>
</feature>
<feature type="binding site" evidence="2">
    <location>
        <position position="276"/>
    </location>
    <ligand>
        <name>Zn(2+)</name>
        <dbReference type="ChEBI" id="CHEBI:29105"/>
        <label>2</label>
    </ligand>
</feature>
<dbReference type="Pfam" id="PF22082">
    <property type="entry name" value="TtuA_LIM_N"/>
    <property type="match status" value="1"/>
</dbReference>
<evidence type="ECO:0000256" key="2">
    <source>
        <dbReference type="PIRSR" id="PIRSR004976-50"/>
    </source>
</evidence>
<dbReference type="GO" id="GO:0002143">
    <property type="term" value="P:tRNA wobble position uridine thiolation"/>
    <property type="evidence" value="ECO:0007669"/>
    <property type="project" value="TreeGrafter"/>
</dbReference>
<dbReference type="InterPro" id="IPR011063">
    <property type="entry name" value="TilS/TtcA_N"/>
</dbReference>
<feature type="binding site" evidence="3">
    <location>
        <position position="157"/>
    </location>
    <ligand>
        <name>ATP</name>
        <dbReference type="ChEBI" id="CHEBI:30616"/>
    </ligand>
</feature>
<dbReference type="InterPro" id="IPR014729">
    <property type="entry name" value="Rossmann-like_a/b/a_fold"/>
</dbReference>
<keyword evidence="5" id="KW-0378">Hydrolase</keyword>
<evidence type="ECO:0000313" key="5">
    <source>
        <dbReference type="EMBL" id="HIH70394.1"/>
    </source>
</evidence>
<comment type="caution">
    <text evidence="5">The sequence shown here is derived from an EMBL/GenBank/DDBJ whole genome shotgun (WGS) entry which is preliminary data.</text>
</comment>
<dbReference type="GO" id="GO:0016740">
    <property type="term" value="F:transferase activity"/>
    <property type="evidence" value="ECO:0007669"/>
    <property type="project" value="UniProtKB-KW"/>
</dbReference>
<dbReference type="PANTHER" id="PTHR11807">
    <property type="entry name" value="ATPASES OF THE PP SUPERFAMILY-RELATED"/>
    <property type="match status" value="1"/>
</dbReference>
<feature type="binding site" evidence="2">
    <location>
        <position position="26"/>
    </location>
    <ligand>
        <name>Zn(2+)</name>
        <dbReference type="ChEBI" id="CHEBI:29105"/>
        <label>1</label>
    </ligand>
</feature>
<accession>A0A832RZ36</accession>
<dbReference type="GO" id="GO:0000049">
    <property type="term" value="F:tRNA binding"/>
    <property type="evidence" value="ECO:0007669"/>
    <property type="project" value="TreeGrafter"/>
</dbReference>
<gene>
    <name evidence="5" type="ORF">HA299_07305</name>
</gene>
<feature type="binding site" evidence="3">
    <location>
        <position position="80"/>
    </location>
    <ligand>
        <name>ATP</name>
        <dbReference type="ChEBI" id="CHEBI:30616"/>
    </ligand>
</feature>
<feature type="binding site" evidence="3">
    <location>
        <position position="60"/>
    </location>
    <ligand>
        <name>ATP</name>
        <dbReference type="ChEBI" id="CHEBI:30616"/>
    </ligand>
</feature>
<dbReference type="RefSeq" id="WP_042686875.1">
    <property type="nucleotide sequence ID" value="NZ_DUIH01000023.1"/>
</dbReference>
<proteinExistence type="predicted"/>
<dbReference type="InterPro" id="IPR035107">
    <property type="entry name" value="tRNA_thiolation_TtcA_Ctu1"/>
</dbReference>
<keyword evidence="3" id="KW-0547">Nucleotide-binding</keyword>
<keyword evidence="1" id="KW-0808">Transferase</keyword>
<feature type="binding site" evidence="2">
    <location>
        <position position="261"/>
    </location>
    <ligand>
        <name>Zn(2+)</name>
        <dbReference type="ChEBI" id="CHEBI:29105"/>
        <label>2</label>
    </ligand>
</feature>
<protein>
    <submittedName>
        <fullName evidence="5">Adenine nucleotide alpha hydrolase family protein</fullName>
    </submittedName>
</protein>
<evidence type="ECO:0000259" key="4">
    <source>
        <dbReference type="PROSITE" id="PS50206"/>
    </source>
</evidence>
<dbReference type="InterPro" id="IPR001763">
    <property type="entry name" value="Rhodanese-like_dom"/>
</dbReference>